<evidence type="ECO:0000256" key="1">
    <source>
        <dbReference type="SAM" id="Phobius"/>
    </source>
</evidence>
<organism evidence="2 3">
    <name type="scientific">Algimonas arctica</name>
    <dbReference type="NCBI Taxonomy" id="1479486"/>
    <lineage>
        <taxon>Bacteria</taxon>
        <taxon>Pseudomonadati</taxon>
        <taxon>Pseudomonadota</taxon>
        <taxon>Alphaproteobacteria</taxon>
        <taxon>Maricaulales</taxon>
        <taxon>Robiginitomaculaceae</taxon>
        <taxon>Algimonas</taxon>
    </lineage>
</organism>
<evidence type="ECO:0000313" key="2">
    <source>
        <dbReference type="EMBL" id="GHA92630.1"/>
    </source>
</evidence>
<dbReference type="RefSeq" id="WP_189496960.1">
    <property type="nucleotide sequence ID" value="NZ_BMZH01000005.1"/>
</dbReference>
<dbReference type="AlphaFoldDB" id="A0A8J3CQY8"/>
<comment type="caution">
    <text evidence="2">The sequence shown here is derived from an EMBL/GenBank/DDBJ whole genome shotgun (WGS) entry which is preliminary data.</text>
</comment>
<keyword evidence="1" id="KW-0812">Transmembrane</keyword>
<proteinExistence type="predicted"/>
<dbReference type="EMBL" id="BMZH01000005">
    <property type="protein sequence ID" value="GHA92630.1"/>
    <property type="molecule type" value="Genomic_DNA"/>
</dbReference>
<protein>
    <submittedName>
        <fullName evidence="2">DUF962 family protein</fullName>
    </submittedName>
</protein>
<keyword evidence="3" id="KW-1185">Reference proteome</keyword>
<feature type="transmembrane region" description="Helical" evidence="1">
    <location>
        <begin position="25"/>
        <end position="43"/>
    </location>
</feature>
<gene>
    <name evidence="2" type="ORF">GCM10009069_14560</name>
</gene>
<dbReference type="Proteomes" id="UP000634004">
    <property type="component" value="Unassembled WGS sequence"/>
</dbReference>
<dbReference type="PANTHER" id="PTHR34205:SF2">
    <property type="entry name" value="DUF962 DOMAIN-CONTAINING PROTEIN"/>
    <property type="match status" value="1"/>
</dbReference>
<dbReference type="Pfam" id="PF06127">
    <property type="entry name" value="Mpo1-like"/>
    <property type="match status" value="1"/>
</dbReference>
<reference evidence="2" key="1">
    <citation type="journal article" date="2014" name="Int. J. Syst. Evol. Microbiol.">
        <title>Complete genome sequence of Corynebacterium casei LMG S-19264T (=DSM 44701T), isolated from a smear-ripened cheese.</title>
        <authorList>
            <consortium name="US DOE Joint Genome Institute (JGI-PGF)"/>
            <person name="Walter F."/>
            <person name="Albersmeier A."/>
            <person name="Kalinowski J."/>
            <person name="Ruckert C."/>
        </authorList>
    </citation>
    <scope>NUCLEOTIDE SEQUENCE</scope>
    <source>
        <strain evidence="2">KCTC 32513</strain>
    </source>
</reference>
<dbReference type="PANTHER" id="PTHR34205">
    <property type="entry name" value="TRANSMEMBRANE PROTEIN"/>
    <property type="match status" value="1"/>
</dbReference>
<keyword evidence="1" id="KW-1133">Transmembrane helix</keyword>
<accession>A0A8J3CQY8</accession>
<evidence type="ECO:0000313" key="3">
    <source>
        <dbReference type="Proteomes" id="UP000634004"/>
    </source>
</evidence>
<keyword evidence="1" id="KW-0472">Membrane</keyword>
<dbReference type="InterPro" id="IPR009305">
    <property type="entry name" value="Mpo1-like"/>
</dbReference>
<reference evidence="2" key="2">
    <citation type="submission" date="2020-09" db="EMBL/GenBank/DDBJ databases">
        <authorList>
            <person name="Sun Q."/>
            <person name="Kim S."/>
        </authorList>
    </citation>
    <scope>NUCLEOTIDE SEQUENCE</scope>
    <source>
        <strain evidence="2">KCTC 32513</strain>
    </source>
</reference>
<name>A0A8J3CQY8_9PROT</name>
<sequence>MKTITTYADFWPYYLREHAQPSTRAWHYVGTAAALIVLIAVIVTGNWVFLPLAFVSGYFFAWMSHGLIEKNKPATFTYPLWSLYSDFKMLFCFLTGRMNGELAKAGVSSAHRAE</sequence>